<evidence type="ECO:0000256" key="1">
    <source>
        <dbReference type="SAM" id="SignalP"/>
    </source>
</evidence>
<dbReference type="EMBL" id="LJYG01000116">
    <property type="protein sequence ID" value="KRQ00207.1"/>
    <property type="molecule type" value="Genomic_DNA"/>
</dbReference>
<dbReference type="PROSITE" id="PS51257">
    <property type="entry name" value="PROKAR_LIPOPROTEIN"/>
    <property type="match status" value="1"/>
</dbReference>
<name>A0A0R3D0A5_9BRAD</name>
<feature type="chain" id="PRO_5006434988" evidence="1">
    <location>
        <begin position="23"/>
        <end position="91"/>
    </location>
</feature>
<evidence type="ECO:0000313" key="2">
    <source>
        <dbReference type="EMBL" id="KRQ00207.1"/>
    </source>
</evidence>
<dbReference type="AlphaFoldDB" id="A0A0R3D0A5"/>
<keyword evidence="3" id="KW-1185">Reference proteome</keyword>
<proteinExistence type="predicted"/>
<feature type="signal peptide" evidence="1">
    <location>
        <begin position="1"/>
        <end position="22"/>
    </location>
</feature>
<protein>
    <submittedName>
        <fullName evidence="2">Uncharacterized protein</fullName>
    </submittedName>
</protein>
<gene>
    <name evidence="2" type="ORF">AOQ71_41480</name>
</gene>
<comment type="caution">
    <text evidence="2">The sequence shown here is derived from an EMBL/GenBank/DDBJ whole genome shotgun (WGS) entry which is preliminary data.</text>
</comment>
<reference evidence="2 3" key="1">
    <citation type="submission" date="2015-09" db="EMBL/GenBank/DDBJ databases">
        <title>Draft Genome Sequence of Bradyrhizobium manausense Strain BR 3351T, a Novel Symbiotic Nitrogen-Fixing Alphaproteobacterium Isolated from Brazilian Amazon Rain Forest.</title>
        <authorList>
            <person name="De Araujo J.L."/>
            <person name="Zilli J.E."/>
        </authorList>
    </citation>
    <scope>NUCLEOTIDE SEQUENCE [LARGE SCALE GENOMIC DNA]</scope>
    <source>
        <strain evidence="2 3">BR3351</strain>
    </source>
</reference>
<evidence type="ECO:0000313" key="3">
    <source>
        <dbReference type="Proteomes" id="UP000051936"/>
    </source>
</evidence>
<accession>A0A0R3D0A5</accession>
<organism evidence="2 3">
    <name type="scientific">Bradyrhizobium manausense</name>
    <dbReference type="NCBI Taxonomy" id="989370"/>
    <lineage>
        <taxon>Bacteria</taxon>
        <taxon>Pseudomonadati</taxon>
        <taxon>Pseudomonadota</taxon>
        <taxon>Alphaproteobacteria</taxon>
        <taxon>Hyphomicrobiales</taxon>
        <taxon>Nitrobacteraceae</taxon>
        <taxon>Bradyrhizobium</taxon>
    </lineage>
</organism>
<dbReference type="RefSeq" id="WP_057759578.1">
    <property type="nucleotide sequence ID" value="NZ_LJYG01000116.1"/>
</dbReference>
<dbReference type="STRING" id="989370.AOQ71_41480"/>
<keyword evidence="1" id="KW-0732">Signal</keyword>
<dbReference type="Proteomes" id="UP000051936">
    <property type="component" value="Unassembled WGS sequence"/>
</dbReference>
<sequence>MRLFRKIAVATGLLLACAEAQAAQTNVAVAANFVDAAKEIAAIFKQNTGHESRSTCQHCCKKIPSHLPAFSAVSRILPSQCAAGIKTRFPP</sequence>